<protein>
    <submittedName>
        <fullName evidence="2">BnaA02g12060D protein</fullName>
    </submittedName>
</protein>
<keyword evidence="1" id="KW-0732">Signal</keyword>
<name>A0A078FU74_BRANA</name>
<feature type="signal peptide" evidence="1">
    <location>
        <begin position="1"/>
        <end position="28"/>
    </location>
</feature>
<dbReference type="EMBL" id="LK032063">
    <property type="protein sequence ID" value="CDY16402.1"/>
    <property type="molecule type" value="Genomic_DNA"/>
</dbReference>
<accession>A0A078FU74</accession>
<evidence type="ECO:0000313" key="2">
    <source>
        <dbReference type="EMBL" id="CDY16402.1"/>
    </source>
</evidence>
<proteinExistence type="predicted"/>
<organism evidence="2 3">
    <name type="scientific">Brassica napus</name>
    <name type="common">Rape</name>
    <dbReference type="NCBI Taxonomy" id="3708"/>
    <lineage>
        <taxon>Eukaryota</taxon>
        <taxon>Viridiplantae</taxon>
        <taxon>Streptophyta</taxon>
        <taxon>Embryophyta</taxon>
        <taxon>Tracheophyta</taxon>
        <taxon>Spermatophyta</taxon>
        <taxon>Magnoliopsida</taxon>
        <taxon>eudicotyledons</taxon>
        <taxon>Gunneridae</taxon>
        <taxon>Pentapetalae</taxon>
        <taxon>rosids</taxon>
        <taxon>malvids</taxon>
        <taxon>Brassicales</taxon>
        <taxon>Brassicaceae</taxon>
        <taxon>Brassiceae</taxon>
        <taxon>Brassica</taxon>
    </lineage>
</organism>
<gene>
    <name evidence="2" type="primary">BnaA02g12060D</name>
    <name evidence="2" type="ORF">GSBRNA2T00090941001</name>
</gene>
<feature type="chain" id="PRO_5001734994" evidence="1">
    <location>
        <begin position="29"/>
        <end position="106"/>
    </location>
</feature>
<dbReference type="Proteomes" id="UP000028999">
    <property type="component" value="Unassembled WGS sequence"/>
</dbReference>
<dbReference type="AlphaFoldDB" id="A0A078FU74"/>
<keyword evidence="3" id="KW-1185">Reference proteome</keyword>
<evidence type="ECO:0000256" key="1">
    <source>
        <dbReference type="SAM" id="SignalP"/>
    </source>
</evidence>
<evidence type="ECO:0000313" key="3">
    <source>
        <dbReference type="Proteomes" id="UP000028999"/>
    </source>
</evidence>
<dbReference type="PaxDb" id="3708-A0A078FU74"/>
<reference evidence="2 3" key="1">
    <citation type="journal article" date="2014" name="Science">
        <title>Plant genetics. Early allopolyploid evolution in the post-Neolithic Brassica napus oilseed genome.</title>
        <authorList>
            <person name="Chalhoub B."/>
            <person name="Denoeud F."/>
            <person name="Liu S."/>
            <person name="Parkin I.A."/>
            <person name="Tang H."/>
            <person name="Wang X."/>
            <person name="Chiquet J."/>
            <person name="Belcram H."/>
            <person name="Tong C."/>
            <person name="Samans B."/>
            <person name="Correa M."/>
            <person name="Da Silva C."/>
            <person name="Just J."/>
            <person name="Falentin C."/>
            <person name="Koh C.S."/>
            <person name="Le Clainche I."/>
            <person name="Bernard M."/>
            <person name="Bento P."/>
            <person name="Noel B."/>
            <person name="Labadie K."/>
            <person name="Alberti A."/>
            <person name="Charles M."/>
            <person name="Arnaud D."/>
            <person name="Guo H."/>
            <person name="Daviaud C."/>
            <person name="Alamery S."/>
            <person name="Jabbari K."/>
            <person name="Zhao M."/>
            <person name="Edger P.P."/>
            <person name="Chelaifa H."/>
            <person name="Tack D."/>
            <person name="Lassalle G."/>
            <person name="Mestiri I."/>
            <person name="Schnel N."/>
            <person name="Le Paslier M.C."/>
            <person name="Fan G."/>
            <person name="Renault V."/>
            <person name="Bayer P.E."/>
            <person name="Golicz A.A."/>
            <person name="Manoli S."/>
            <person name="Lee T.H."/>
            <person name="Thi V.H."/>
            <person name="Chalabi S."/>
            <person name="Hu Q."/>
            <person name="Fan C."/>
            <person name="Tollenaere R."/>
            <person name="Lu Y."/>
            <person name="Battail C."/>
            <person name="Shen J."/>
            <person name="Sidebottom C.H."/>
            <person name="Wang X."/>
            <person name="Canaguier A."/>
            <person name="Chauveau A."/>
            <person name="Berard A."/>
            <person name="Deniot G."/>
            <person name="Guan M."/>
            <person name="Liu Z."/>
            <person name="Sun F."/>
            <person name="Lim Y.P."/>
            <person name="Lyons E."/>
            <person name="Town C.D."/>
            <person name="Bancroft I."/>
            <person name="Wang X."/>
            <person name="Meng J."/>
            <person name="Ma J."/>
            <person name="Pires J.C."/>
            <person name="King G.J."/>
            <person name="Brunel D."/>
            <person name="Delourme R."/>
            <person name="Renard M."/>
            <person name="Aury J.M."/>
            <person name="Adams K.L."/>
            <person name="Batley J."/>
            <person name="Snowdon R.J."/>
            <person name="Tost J."/>
            <person name="Edwards D."/>
            <person name="Zhou Y."/>
            <person name="Hua W."/>
            <person name="Sharpe A.G."/>
            <person name="Paterson A.H."/>
            <person name="Guan C."/>
            <person name="Wincker P."/>
        </authorList>
    </citation>
    <scope>NUCLEOTIDE SEQUENCE [LARGE SCALE GENOMIC DNA]</scope>
    <source>
        <strain evidence="3">cv. Darmor-bzh</strain>
    </source>
</reference>
<dbReference type="STRING" id="3708.A0A078FU74"/>
<sequence length="106" mass="11790">MSALEESKGSIVLWLLFFSIFFTSSLQANELTTPSKEEGEMRMVPLLEEKYMVQKDFACLYLVALQSTATSQIDPLVIAPSLPNLAIALVATSDIFHWIEESKSTS</sequence>
<dbReference type="Gramene" id="CDY16402">
    <property type="protein sequence ID" value="CDY16402"/>
    <property type="gene ID" value="GSBRNA2T00090941001"/>
</dbReference>